<dbReference type="Gene3D" id="1.20.1070.10">
    <property type="entry name" value="Rhodopsin 7-helix transmembrane proteins"/>
    <property type="match status" value="1"/>
</dbReference>
<dbReference type="Proteomes" id="UP000050761">
    <property type="component" value="Unassembled WGS sequence"/>
</dbReference>
<keyword evidence="3" id="KW-1185">Reference proteome</keyword>
<evidence type="ECO:0000313" key="3">
    <source>
        <dbReference type="Proteomes" id="UP000050761"/>
    </source>
</evidence>
<feature type="transmembrane region" description="Helical" evidence="1">
    <location>
        <begin position="21"/>
        <end position="40"/>
    </location>
</feature>
<keyword evidence="1" id="KW-0472">Membrane</keyword>
<feature type="transmembrane region" description="Helical" evidence="1">
    <location>
        <begin position="46"/>
        <end position="62"/>
    </location>
</feature>
<reference evidence="2 3" key="1">
    <citation type="submission" date="2018-11" db="EMBL/GenBank/DDBJ databases">
        <authorList>
            <consortium name="Pathogen Informatics"/>
        </authorList>
    </citation>
    <scope>NUCLEOTIDE SEQUENCE [LARGE SCALE GENOMIC DNA]</scope>
</reference>
<protein>
    <submittedName>
        <fullName evidence="4">G protein-coupled receptor</fullName>
    </submittedName>
</protein>
<dbReference type="AlphaFoldDB" id="A0A3P7YDZ3"/>
<sequence length="245" mass="27365">MDSEKMASIKTNMLIYSAEGLIILLVNIPLVLIIILLPQFRVHKEFLFIAGLAVGDLIYTVGHMMSSIRRIFVIDSSFGGDMVTTTKAGCVMDVASIAFFYGNGVVGEMTLISSVDRLLATAFPIWHFQQRIRYSVIMCLRIMSGFCPSQGTPYADSTEDMAGRSSSPVSSLCFEVTFSGLRAIVTAHRCGCVFLSVLIYIAVSFLLYKIMINFILFVGRHREFQRVFCDLLHSRRKVTILQNNS</sequence>
<dbReference type="OrthoDB" id="5813285at2759"/>
<dbReference type="WBParaSite" id="HPBE_0001074301-mRNA-1">
    <property type="protein sequence ID" value="HPBE_0001074301-mRNA-1"/>
    <property type="gene ID" value="HPBE_0001074301"/>
</dbReference>
<feature type="transmembrane region" description="Helical" evidence="1">
    <location>
        <begin position="192"/>
        <end position="218"/>
    </location>
</feature>
<dbReference type="SUPFAM" id="SSF81321">
    <property type="entry name" value="Family A G protein-coupled receptor-like"/>
    <property type="match status" value="1"/>
</dbReference>
<keyword evidence="1" id="KW-1133">Transmembrane helix</keyword>
<organism evidence="2">
    <name type="scientific">Heligmosomoides polygyrus</name>
    <name type="common">Parasitic roundworm</name>
    <dbReference type="NCBI Taxonomy" id="6339"/>
    <lineage>
        <taxon>Eukaryota</taxon>
        <taxon>Metazoa</taxon>
        <taxon>Ecdysozoa</taxon>
        <taxon>Nematoda</taxon>
        <taxon>Chromadorea</taxon>
        <taxon>Rhabditida</taxon>
        <taxon>Rhabditina</taxon>
        <taxon>Rhabditomorpha</taxon>
        <taxon>Strongyloidea</taxon>
        <taxon>Heligmosomidae</taxon>
        <taxon>Heligmosomoides</taxon>
    </lineage>
</organism>
<reference evidence="4" key="2">
    <citation type="submission" date="2019-09" db="UniProtKB">
        <authorList>
            <consortium name="WormBaseParasite"/>
        </authorList>
    </citation>
    <scope>IDENTIFICATION</scope>
</reference>
<evidence type="ECO:0000313" key="4">
    <source>
        <dbReference type="WBParaSite" id="HPBE_0001074301-mRNA-1"/>
    </source>
</evidence>
<accession>A0A3P7YDZ3</accession>
<evidence type="ECO:0000256" key="1">
    <source>
        <dbReference type="SAM" id="Phobius"/>
    </source>
</evidence>
<gene>
    <name evidence="2" type="ORF">HPBE_LOCUS10744</name>
</gene>
<keyword evidence="1" id="KW-0812">Transmembrane</keyword>
<proteinExistence type="predicted"/>
<evidence type="ECO:0000313" key="2">
    <source>
        <dbReference type="EMBL" id="VDO86190.1"/>
    </source>
</evidence>
<name>A0A3P7YDZ3_HELPZ</name>
<dbReference type="EMBL" id="UZAH01026866">
    <property type="protein sequence ID" value="VDO86190.1"/>
    <property type="molecule type" value="Genomic_DNA"/>
</dbReference>